<keyword evidence="3" id="KW-1185">Reference proteome</keyword>
<proteinExistence type="predicted"/>
<comment type="caution">
    <text evidence="2">The sequence shown here is derived from an EMBL/GenBank/DDBJ whole genome shotgun (WGS) entry which is preliminary data.</text>
</comment>
<keyword evidence="1" id="KW-0812">Transmembrane</keyword>
<dbReference type="AlphaFoldDB" id="A0AAD7IPC9"/>
<protein>
    <submittedName>
        <fullName evidence="2">Uncharacterized protein</fullName>
    </submittedName>
</protein>
<evidence type="ECO:0000313" key="2">
    <source>
        <dbReference type="EMBL" id="KAJ7747334.1"/>
    </source>
</evidence>
<name>A0AAD7IPC9_9AGAR</name>
<organism evidence="2 3">
    <name type="scientific">Mycena metata</name>
    <dbReference type="NCBI Taxonomy" id="1033252"/>
    <lineage>
        <taxon>Eukaryota</taxon>
        <taxon>Fungi</taxon>
        <taxon>Dikarya</taxon>
        <taxon>Basidiomycota</taxon>
        <taxon>Agaricomycotina</taxon>
        <taxon>Agaricomycetes</taxon>
        <taxon>Agaricomycetidae</taxon>
        <taxon>Agaricales</taxon>
        <taxon>Marasmiineae</taxon>
        <taxon>Mycenaceae</taxon>
        <taxon>Mycena</taxon>
    </lineage>
</organism>
<gene>
    <name evidence="2" type="ORF">B0H16DRAFT_1555606</name>
</gene>
<reference evidence="2" key="1">
    <citation type="submission" date="2023-03" db="EMBL/GenBank/DDBJ databases">
        <title>Massive genome expansion in bonnet fungi (Mycena s.s.) driven by repeated elements and novel gene families across ecological guilds.</title>
        <authorList>
            <consortium name="Lawrence Berkeley National Laboratory"/>
            <person name="Harder C.B."/>
            <person name="Miyauchi S."/>
            <person name="Viragh M."/>
            <person name="Kuo A."/>
            <person name="Thoen E."/>
            <person name="Andreopoulos B."/>
            <person name="Lu D."/>
            <person name="Skrede I."/>
            <person name="Drula E."/>
            <person name="Henrissat B."/>
            <person name="Morin E."/>
            <person name="Kohler A."/>
            <person name="Barry K."/>
            <person name="LaButti K."/>
            <person name="Morin E."/>
            <person name="Salamov A."/>
            <person name="Lipzen A."/>
            <person name="Mereny Z."/>
            <person name="Hegedus B."/>
            <person name="Baldrian P."/>
            <person name="Stursova M."/>
            <person name="Weitz H."/>
            <person name="Taylor A."/>
            <person name="Grigoriev I.V."/>
            <person name="Nagy L.G."/>
            <person name="Martin F."/>
            <person name="Kauserud H."/>
        </authorList>
    </citation>
    <scope>NUCLEOTIDE SEQUENCE</scope>
    <source>
        <strain evidence="2">CBHHK182m</strain>
    </source>
</reference>
<dbReference type="EMBL" id="JARKIB010000077">
    <property type="protein sequence ID" value="KAJ7747334.1"/>
    <property type="molecule type" value="Genomic_DNA"/>
</dbReference>
<sequence>MFVVVFLLPSFLFVVCFVFLLAVFIDGGRLQMRQDTGTMTTRRVVFEYGNQSPALQTNTIPMPFCYPSTKESIARVS</sequence>
<evidence type="ECO:0000313" key="3">
    <source>
        <dbReference type="Proteomes" id="UP001215598"/>
    </source>
</evidence>
<keyword evidence="1" id="KW-0472">Membrane</keyword>
<keyword evidence="1" id="KW-1133">Transmembrane helix</keyword>
<accession>A0AAD7IPC9</accession>
<dbReference type="Proteomes" id="UP001215598">
    <property type="component" value="Unassembled WGS sequence"/>
</dbReference>
<feature type="transmembrane region" description="Helical" evidence="1">
    <location>
        <begin position="6"/>
        <end position="25"/>
    </location>
</feature>
<evidence type="ECO:0000256" key="1">
    <source>
        <dbReference type="SAM" id="Phobius"/>
    </source>
</evidence>